<evidence type="ECO:0000259" key="1">
    <source>
        <dbReference type="Pfam" id="PF01636"/>
    </source>
</evidence>
<evidence type="ECO:0000313" key="2">
    <source>
        <dbReference type="EMBL" id="KAK3299653.1"/>
    </source>
</evidence>
<dbReference type="Proteomes" id="UP001278766">
    <property type="component" value="Unassembled WGS sequence"/>
</dbReference>
<evidence type="ECO:0000313" key="3">
    <source>
        <dbReference type="Proteomes" id="UP001278766"/>
    </source>
</evidence>
<organism evidence="2 3">
    <name type="scientific">Chaetomium fimeti</name>
    <dbReference type="NCBI Taxonomy" id="1854472"/>
    <lineage>
        <taxon>Eukaryota</taxon>
        <taxon>Fungi</taxon>
        <taxon>Dikarya</taxon>
        <taxon>Ascomycota</taxon>
        <taxon>Pezizomycotina</taxon>
        <taxon>Sordariomycetes</taxon>
        <taxon>Sordariomycetidae</taxon>
        <taxon>Sordariales</taxon>
        <taxon>Chaetomiaceae</taxon>
        <taxon>Chaetomium</taxon>
    </lineage>
</organism>
<proteinExistence type="predicted"/>
<dbReference type="InterPro" id="IPR011009">
    <property type="entry name" value="Kinase-like_dom_sf"/>
</dbReference>
<dbReference type="Pfam" id="PF01636">
    <property type="entry name" value="APH"/>
    <property type="match status" value="1"/>
</dbReference>
<name>A0AAE0HN60_9PEZI</name>
<reference evidence="2" key="1">
    <citation type="journal article" date="2023" name="Mol. Phylogenet. Evol.">
        <title>Genome-scale phylogeny and comparative genomics of the fungal order Sordariales.</title>
        <authorList>
            <person name="Hensen N."/>
            <person name="Bonometti L."/>
            <person name="Westerberg I."/>
            <person name="Brannstrom I.O."/>
            <person name="Guillou S."/>
            <person name="Cros-Aarteil S."/>
            <person name="Calhoun S."/>
            <person name="Haridas S."/>
            <person name="Kuo A."/>
            <person name="Mondo S."/>
            <person name="Pangilinan J."/>
            <person name="Riley R."/>
            <person name="LaButti K."/>
            <person name="Andreopoulos B."/>
            <person name="Lipzen A."/>
            <person name="Chen C."/>
            <person name="Yan M."/>
            <person name="Daum C."/>
            <person name="Ng V."/>
            <person name="Clum A."/>
            <person name="Steindorff A."/>
            <person name="Ohm R.A."/>
            <person name="Martin F."/>
            <person name="Silar P."/>
            <person name="Natvig D.O."/>
            <person name="Lalanne C."/>
            <person name="Gautier V."/>
            <person name="Ament-Velasquez S.L."/>
            <person name="Kruys A."/>
            <person name="Hutchinson M.I."/>
            <person name="Powell A.J."/>
            <person name="Barry K."/>
            <person name="Miller A.N."/>
            <person name="Grigoriev I.V."/>
            <person name="Debuchy R."/>
            <person name="Gladieux P."/>
            <person name="Hiltunen Thoren M."/>
            <person name="Johannesson H."/>
        </authorList>
    </citation>
    <scope>NUCLEOTIDE SEQUENCE</scope>
    <source>
        <strain evidence="2">CBS 168.71</strain>
    </source>
</reference>
<dbReference type="EMBL" id="JAUEPN010000002">
    <property type="protein sequence ID" value="KAK3299653.1"/>
    <property type="molecule type" value="Genomic_DNA"/>
</dbReference>
<protein>
    <recommendedName>
        <fullName evidence="1">Aminoglycoside phosphotransferase domain-containing protein</fullName>
    </recommendedName>
</protein>
<feature type="domain" description="Aminoglycoside phosphotransferase" evidence="1">
    <location>
        <begin position="44"/>
        <end position="145"/>
    </location>
</feature>
<dbReference type="Gene3D" id="3.90.1200.10">
    <property type="match status" value="1"/>
</dbReference>
<sequence length="238" mass="26989">MPSRLRTWPHISSDVVCPEQHSGVVQVARWASAADGSEVVRPYDGNPAAPSKPTDELLIAIFSAQKVRDLKRCPSDTAGPRLWDRFCRMTRELDAGGWLAERRYSVAHLDFAPRNILVDLTGDTQRPIISAILDWDSAVLAPRFMSCSPPLWIWAWQDDEDEDERTANDEPPTPEARQLKTLFESAAGPDYVRLAYGPPYRLARRLVRFAIDGVRSNEDYNEAEVMLQEWADFYTSQP</sequence>
<accession>A0AAE0HN60</accession>
<keyword evidence="3" id="KW-1185">Reference proteome</keyword>
<comment type="caution">
    <text evidence="2">The sequence shown here is derived from an EMBL/GenBank/DDBJ whole genome shotgun (WGS) entry which is preliminary data.</text>
</comment>
<dbReference type="AlphaFoldDB" id="A0AAE0HN60"/>
<dbReference type="InterPro" id="IPR002575">
    <property type="entry name" value="Aminoglycoside_PTrfase"/>
</dbReference>
<dbReference type="GeneID" id="87842888"/>
<dbReference type="SUPFAM" id="SSF56112">
    <property type="entry name" value="Protein kinase-like (PK-like)"/>
    <property type="match status" value="1"/>
</dbReference>
<reference evidence="2" key="2">
    <citation type="submission" date="2023-06" db="EMBL/GenBank/DDBJ databases">
        <authorList>
            <consortium name="Lawrence Berkeley National Laboratory"/>
            <person name="Haridas S."/>
            <person name="Hensen N."/>
            <person name="Bonometti L."/>
            <person name="Westerberg I."/>
            <person name="Brannstrom I.O."/>
            <person name="Guillou S."/>
            <person name="Cros-Aarteil S."/>
            <person name="Calhoun S."/>
            <person name="Kuo A."/>
            <person name="Mondo S."/>
            <person name="Pangilinan J."/>
            <person name="Riley R."/>
            <person name="Labutti K."/>
            <person name="Andreopoulos B."/>
            <person name="Lipzen A."/>
            <person name="Chen C."/>
            <person name="Yanf M."/>
            <person name="Daum C."/>
            <person name="Ng V."/>
            <person name="Clum A."/>
            <person name="Steindorff A."/>
            <person name="Ohm R."/>
            <person name="Martin F."/>
            <person name="Silar P."/>
            <person name="Natvig D."/>
            <person name="Lalanne C."/>
            <person name="Gautier V."/>
            <person name="Ament-Velasquez S.L."/>
            <person name="Kruys A."/>
            <person name="Hutchinson M.I."/>
            <person name="Powell A.J."/>
            <person name="Barry K."/>
            <person name="Miller A.N."/>
            <person name="Grigoriev I.V."/>
            <person name="Debuchy R."/>
            <person name="Gladieux P."/>
            <person name="Thoren M.H."/>
            <person name="Johannesson H."/>
        </authorList>
    </citation>
    <scope>NUCLEOTIDE SEQUENCE</scope>
    <source>
        <strain evidence="2">CBS 168.71</strain>
    </source>
</reference>
<dbReference type="RefSeq" id="XP_062663167.1">
    <property type="nucleotide sequence ID" value="XM_062805940.1"/>
</dbReference>
<gene>
    <name evidence="2" type="ORF">B0H64DRAFT_430617</name>
</gene>